<organism evidence="4">
    <name type="scientific">Echinostoma caproni</name>
    <dbReference type="NCBI Taxonomy" id="27848"/>
    <lineage>
        <taxon>Eukaryota</taxon>
        <taxon>Metazoa</taxon>
        <taxon>Spiralia</taxon>
        <taxon>Lophotrochozoa</taxon>
        <taxon>Platyhelminthes</taxon>
        <taxon>Trematoda</taxon>
        <taxon>Digenea</taxon>
        <taxon>Plagiorchiida</taxon>
        <taxon>Echinostomata</taxon>
        <taxon>Echinostomatoidea</taxon>
        <taxon>Echinostomatidae</taxon>
        <taxon>Echinostoma</taxon>
    </lineage>
</organism>
<name>A0A182ZZP4_9TREM</name>
<evidence type="ECO:0000313" key="2">
    <source>
        <dbReference type="EMBL" id="VDP19812.1"/>
    </source>
</evidence>
<dbReference type="AlphaFoldDB" id="A0A182ZZP4"/>
<gene>
    <name evidence="2" type="ORF">ECPE_LOCUS179</name>
</gene>
<dbReference type="EMBL" id="UZAN01000551">
    <property type="protein sequence ID" value="VDP19812.1"/>
    <property type="molecule type" value="Genomic_DNA"/>
</dbReference>
<dbReference type="Proteomes" id="UP000272942">
    <property type="component" value="Unassembled WGS sequence"/>
</dbReference>
<dbReference type="WBParaSite" id="ECPE_0000017801-mRNA-1">
    <property type="protein sequence ID" value="ECPE_0000017801-mRNA-1"/>
    <property type="gene ID" value="ECPE_0000017801"/>
</dbReference>
<feature type="chain" id="PRO_5043137744" evidence="1">
    <location>
        <begin position="28"/>
        <end position="85"/>
    </location>
</feature>
<reference evidence="4" key="1">
    <citation type="submission" date="2016-06" db="UniProtKB">
        <authorList>
            <consortium name="WormBaseParasite"/>
        </authorList>
    </citation>
    <scope>IDENTIFICATION</scope>
</reference>
<keyword evidence="1" id="KW-0732">Signal</keyword>
<protein>
    <submittedName>
        <fullName evidence="2 4">Uncharacterized protein</fullName>
    </submittedName>
</protein>
<proteinExistence type="predicted"/>
<keyword evidence="3" id="KW-1185">Reference proteome</keyword>
<reference evidence="2 3" key="2">
    <citation type="submission" date="2018-11" db="EMBL/GenBank/DDBJ databases">
        <authorList>
            <consortium name="Pathogen Informatics"/>
        </authorList>
    </citation>
    <scope>NUCLEOTIDE SEQUENCE [LARGE SCALE GENOMIC DNA]</scope>
    <source>
        <strain evidence="2 3">Egypt</strain>
    </source>
</reference>
<feature type="signal peptide" evidence="1">
    <location>
        <begin position="1"/>
        <end position="27"/>
    </location>
</feature>
<evidence type="ECO:0000313" key="3">
    <source>
        <dbReference type="Proteomes" id="UP000272942"/>
    </source>
</evidence>
<evidence type="ECO:0000313" key="4">
    <source>
        <dbReference type="WBParaSite" id="ECPE_0000017801-mRNA-1"/>
    </source>
</evidence>
<sequence length="85" mass="9901">MHASRVTSAFAFVLVLFIHCAGWTAEARRLTPSEERIASVVLDRLLHYELHKLDESPWVGYRNHVKRELVESQGSYVRPKRDLVR</sequence>
<accession>A0A182ZZP4</accession>
<evidence type="ECO:0000256" key="1">
    <source>
        <dbReference type="SAM" id="SignalP"/>
    </source>
</evidence>